<name>A0A8H5MBJ8_9AGAR</name>
<accession>A0A8H5MBJ8</accession>
<keyword evidence="5" id="KW-1185">Reference proteome</keyword>
<evidence type="ECO:0000259" key="3">
    <source>
        <dbReference type="PROSITE" id="PS50158"/>
    </source>
</evidence>
<protein>
    <recommendedName>
        <fullName evidence="3">CCHC-type domain-containing protein</fullName>
    </recommendedName>
</protein>
<proteinExistence type="predicted"/>
<evidence type="ECO:0000256" key="1">
    <source>
        <dbReference type="PROSITE-ProRule" id="PRU00047"/>
    </source>
</evidence>
<evidence type="ECO:0000256" key="2">
    <source>
        <dbReference type="SAM" id="MobiDB-lite"/>
    </source>
</evidence>
<feature type="domain" description="CCHC-type" evidence="3">
    <location>
        <begin position="324"/>
        <end position="338"/>
    </location>
</feature>
<organism evidence="4 5">
    <name type="scientific">Tricholomella constricta</name>
    <dbReference type="NCBI Taxonomy" id="117010"/>
    <lineage>
        <taxon>Eukaryota</taxon>
        <taxon>Fungi</taxon>
        <taxon>Dikarya</taxon>
        <taxon>Basidiomycota</taxon>
        <taxon>Agaricomycotina</taxon>
        <taxon>Agaricomycetes</taxon>
        <taxon>Agaricomycetidae</taxon>
        <taxon>Agaricales</taxon>
        <taxon>Tricholomatineae</taxon>
        <taxon>Lyophyllaceae</taxon>
        <taxon>Tricholomella</taxon>
    </lineage>
</organism>
<dbReference type="InterPro" id="IPR054722">
    <property type="entry name" value="PolX-like_BBD"/>
</dbReference>
<dbReference type="GO" id="GO:0003676">
    <property type="term" value="F:nucleic acid binding"/>
    <property type="evidence" value="ECO:0007669"/>
    <property type="project" value="InterPro"/>
</dbReference>
<dbReference type="Pfam" id="PF22936">
    <property type="entry name" value="Pol_BBD"/>
    <property type="match status" value="1"/>
</dbReference>
<evidence type="ECO:0000313" key="4">
    <source>
        <dbReference type="EMBL" id="KAF5387864.1"/>
    </source>
</evidence>
<evidence type="ECO:0000313" key="5">
    <source>
        <dbReference type="Proteomes" id="UP000565441"/>
    </source>
</evidence>
<dbReference type="EMBL" id="JAACJP010000001">
    <property type="protein sequence ID" value="KAF5387864.1"/>
    <property type="molecule type" value="Genomic_DNA"/>
</dbReference>
<keyword evidence="1" id="KW-0479">Metal-binding</keyword>
<dbReference type="PROSITE" id="PS50158">
    <property type="entry name" value="ZF_CCHC"/>
    <property type="match status" value="1"/>
</dbReference>
<reference evidence="4 5" key="1">
    <citation type="journal article" date="2020" name="ISME J.">
        <title>Uncovering the hidden diversity of litter-decomposition mechanisms in mushroom-forming fungi.</title>
        <authorList>
            <person name="Floudas D."/>
            <person name="Bentzer J."/>
            <person name="Ahren D."/>
            <person name="Johansson T."/>
            <person name="Persson P."/>
            <person name="Tunlid A."/>
        </authorList>
    </citation>
    <scope>NUCLEOTIDE SEQUENCE [LARGE SCALE GENOMIC DNA]</scope>
    <source>
        <strain evidence="4 5">CBS 661.87</strain>
    </source>
</reference>
<keyword evidence="1" id="KW-0862">Zinc</keyword>
<sequence length="595" mass="64163">MRPASAHVSILSPLSPYIQPPLPYLPRSLPASPVPRIVAPPPAPTRTNSTYTKPDFPNLTSIPFLSSASDWTKWHSAVLQVIEATGLFDHIADVLPPDVLLDPTAYPSLPPVIDRANYTPDELDSYKAWWAQDDIVSFVLLGKLGPIPLSLIPPKRDAWGNPQRTARDILRLLRTKYGVYDAGSAAIVQESILSKKVIGGDVTSYVDSWRKAVLQVEGTHWDFSSFDKVQRFADGLPRTYEYEPLCVLIREGFNTNPPHGVISFHDASQAALNIELASRRLSASHGPTTRRQTSSSSTVAPSTGSNPPSAPSVEPTTSQATRPRCSNCGALGHVAGNCWEPGGGDVGGRDRYLAANPPRPRAHVAIASDTQLDPVVETVEPEIESASVPPSSYISSDAPLSPVPDTALIPNLPTPLVPLSSHPWLTDSTPFSTLAVPVGTANCGTLTTLAKGEVRFRLTLDGVDQVVSLQDCLHAPDVPINLISVGSLTEKNMRLVFEKNITSIHLPDSSPLLTTHTINATVVRRLSFLFLDFVLPPDNPTRSPIDPIALPAMNNKIPTSYFPMSNPLRTSGIAVLVTSALTPLEQFLLNPSSRA</sequence>
<dbReference type="OrthoDB" id="3004182at2759"/>
<feature type="compositionally biased region" description="Low complexity" evidence="2">
    <location>
        <begin position="289"/>
        <end position="305"/>
    </location>
</feature>
<comment type="caution">
    <text evidence="4">The sequence shown here is derived from an EMBL/GenBank/DDBJ whole genome shotgun (WGS) entry which is preliminary data.</text>
</comment>
<dbReference type="GO" id="GO:0008270">
    <property type="term" value="F:zinc ion binding"/>
    <property type="evidence" value="ECO:0007669"/>
    <property type="project" value="UniProtKB-KW"/>
</dbReference>
<gene>
    <name evidence="4" type="ORF">D9615_000299</name>
</gene>
<dbReference type="InterPro" id="IPR001878">
    <property type="entry name" value="Znf_CCHC"/>
</dbReference>
<dbReference type="AlphaFoldDB" id="A0A8H5MBJ8"/>
<dbReference type="Proteomes" id="UP000565441">
    <property type="component" value="Unassembled WGS sequence"/>
</dbReference>
<feature type="region of interest" description="Disordered" evidence="2">
    <location>
        <begin position="281"/>
        <end position="323"/>
    </location>
</feature>
<keyword evidence="1" id="KW-0863">Zinc-finger</keyword>